<dbReference type="PRINTS" id="PR00759">
    <property type="entry name" value="BASICPTASE"/>
</dbReference>
<keyword evidence="4" id="KW-0732">Signal</keyword>
<evidence type="ECO:0000256" key="1">
    <source>
        <dbReference type="ARBA" id="ARBA00022690"/>
    </source>
</evidence>
<dbReference type="InterPro" id="IPR020901">
    <property type="entry name" value="Prtase_inh_Kunz-CS"/>
</dbReference>
<feature type="chain" id="PRO_5002996321" evidence="4">
    <location>
        <begin position="26"/>
        <end position="200"/>
    </location>
</feature>
<evidence type="ECO:0000256" key="2">
    <source>
        <dbReference type="ARBA" id="ARBA00022900"/>
    </source>
</evidence>
<dbReference type="CDD" id="cd00109">
    <property type="entry name" value="Kunitz-type"/>
    <property type="match status" value="3"/>
</dbReference>
<dbReference type="PANTHER" id="PTHR10083:SF374">
    <property type="entry name" value="BPTI_KUNITZ INHIBITOR DOMAIN-CONTAINING PROTEIN"/>
    <property type="match status" value="1"/>
</dbReference>
<name>C9DD58_9NEOB</name>
<dbReference type="Gene3D" id="4.10.410.10">
    <property type="entry name" value="Pancreatic trypsin inhibitor Kunitz domain"/>
    <property type="match status" value="3"/>
</dbReference>
<organism evidence="6">
    <name type="scientific">Rana chensinensis</name>
    <name type="common">Chinese brown frog</name>
    <dbReference type="NCBI Taxonomy" id="79015"/>
    <lineage>
        <taxon>Eukaryota</taxon>
        <taxon>Metazoa</taxon>
        <taxon>Chordata</taxon>
        <taxon>Craniata</taxon>
        <taxon>Vertebrata</taxon>
        <taxon>Euteleostomi</taxon>
        <taxon>Amphibia</taxon>
        <taxon>Batrachia</taxon>
        <taxon>Anura</taxon>
        <taxon>Neobatrachia</taxon>
        <taxon>Ranoidea</taxon>
        <taxon>Ranidae</taxon>
        <taxon>Rana</taxon>
        <taxon>Rana</taxon>
    </lineage>
</organism>
<evidence type="ECO:0000256" key="4">
    <source>
        <dbReference type="SAM" id="SignalP"/>
    </source>
</evidence>
<dbReference type="InterPro" id="IPR050098">
    <property type="entry name" value="TFPI/VKTCI-like"/>
</dbReference>
<dbReference type="EMBL" id="GQ303267">
    <property type="protein sequence ID" value="ACV66786.1"/>
    <property type="molecule type" value="mRNA"/>
</dbReference>
<dbReference type="GO" id="GO:0004867">
    <property type="term" value="F:serine-type endopeptidase inhibitor activity"/>
    <property type="evidence" value="ECO:0007669"/>
    <property type="project" value="UniProtKB-KW"/>
</dbReference>
<dbReference type="GO" id="GO:0005615">
    <property type="term" value="C:extracellular space"/>
    <property type="evidence" value="ECO:0007669"/>
    <property type="project" value="TreeGrafter"/>
</dbReference>
<feature type="domain" description="BPTI/Kunitz inhibitor" evidence="5">
    <location>
        <begin position="84"/>
        <end position="140"/>
    </location>
</feature>
<dbReference type="FunFam" id="4.10.410.10:FF:000015">
    <property type="entry name" value="WAP four-disulfide core domain 6A"/>
    <property type="match status" value="1"/>
</dbReference>
<feature type="signal peptide" evidence="4">
    <location>
        <begin position="1"/>
        <end position="25"/>
    </location>
</feature>
<dbReference type="PANTHER" id="PTHR10083">
    <property type="entry name" value="KUNITZ-TYPE PROTEASE INHIBITOR-RELATED"/>
    <property type="match status" value="1"/>
</dbReference>
<dbReference type="GO" id="GO:0044483">
    <property type="term" value="P:venom-mediated perturbation of hemostasis"/>
    <property type="evidence" value="ECO:0007669"/>
    <property type="project" value="UniProtKB-ARBA"/>
</dbReference>
<feature type="domain" description="BPTI/Kunitz inhibitor" evidence="5">
    <location>
        <begin position="28"/>
        <end position="78"/>
    </location>
</feature>
<proteinExistence type="evidence at transcript level"/>
<gene>
    <name evidence="6" type="primary">SPI2</name>
</gene>
<sequence length="200" mass="22442">MTTIRSLALIAASLLVVQFISFSTAQVCDLPPKRGPCKARLDRFYYNQRTKTCKDFVYGGCQGNGNNFLTKDDCERTCKSVPDCDQPLVIGRCPGPIHLGFRFPNYYYDKETGTCKPFIYGGCGGNKNNFDTQEDCEASCKPAISCDLPSDSGPCEVYIPRFYYDRETKTCKDFIYGGCQGNGNNFLTKEDCERTCKSRK</sequence>
<dbReference type="SMART" id="SM00131">
    <property type="entry name" value="KU"/>
    <property type="match status" value="3"/>
</dbReference>
<accession>C9DD58</accession>
<dbReference type="Pfam" id="PF00014">
    <property type="entry name" value="Kunitz_BPTI"/>
    <property type="match status" value="3"/>
</dbReference>
<dbReference type="FunFam" id="4.10.410.10:FF:000021">
    <property type="entry name" value="Serine protease inhibitor, putative"/>
    <property type="match status" value="1"/>
</dbReference>
<dbReference type="AlphaFoldDB" id="C9DD58"/>
<dbReference type="SUPFAM" id="SSF57362">
    <property type="entry name" value="BPTI-like"/>
    <property type="match status" value="3"/>
</dbReference>
<keyword evidence="1" id="KW-0646">Protease inhibitor</keyword>
<keyword evidence="3" id="KW-1015">Disulfide bond</keyword>
<dbReference type="PROSITE" id="PS50279">
    <property type="entry name" value="BPTI_KUNITZ_2"/>
    <property type="match status" value="3"/>
</dbReference>
<keyword evidence="2" id="KW-0722">Serine protease inhibitor</keyword>
<evidence type="ECO:0000313" key="6">
    <source>
        <dbReference type="EMBL" id="ACV66786.1"/>
    </source>
</evidence>
<evidence type="ECO:0000259" key="5">
    <source>
        <dbReference type="PROSITE" id="PS50279"/>
    </source>
</evidence>
<protein>
    <submittedName>
        <fullName evidence="6">Serine protease inhibitor 2</fullName>
    </submittedName>
</protein>
<reference evidence="6" key="2">
    <citation type="journal article" date="2011" name="PLoS ONE">
        <title>Expanding the diversity of mycobacteriophages: insights into genome architecture and evolution.</title>
        <authorList>
            <person name="Pope W.H."/>
            <person name="Jacobs-Sera D."/>
            <person name="Russell D.A."/>
            <person name="Peebles C.L."/>
            <person name="Al-Atrache Z."/>
            <person name="Alcoser T.A."/>
            <person name="Alexander L.M."/>
            <person name="Alfano M.B."/>
            <person name="Alford S.T."/>
            <person name="Amy N.E."/>
            <person name="Anderson M.D."/>
            <person name="Anderson A.G."/>
            <person name="Ang A.A."/>
            <person name="Ares M.Jr."/>
            <person name="Barber A.J."/>
            <person name="Barker L.P."/>
            <person name="Barrett J.M."/>
            <person name="Barshop W.D."/>
            <person name="Bauerle C.M."/>
            <person name="Bayles I.M."/>
            <person name="Belfield K.L."/>
            <person name="Best A.A."/>
            <person name="Borjon A.Jr."/>
            <person name="Bowman C.A."/>
            <person name="Boyer C.A."/>
            <person name="Bradley K.W."/>
            <person name="Bradley V.A."/>
            <person name="Broadway L.N."/>
            <person name="Budwal K."/>
            <person name="Busby K.N."/>
            <person name="Campbell I.W."/>
            <person name="Campbell A.M."/>
            <person name="Carey A."/>
            <person name="Caruso S.M."/>
            <person name="Chew R.D."/>
            <person name="Cockburn C.L."/>
            <person name="Cohen L.B."/>
            <person name="Corajod J.M."/>
            <person name="Cresawn S.G."/>
            <person name="Davis K.R."/>
            <person name="Deng L."/>
            <person name="Denver D.R."/>
            <person name="Dixon B.R."/>
            <person name="Ekram S."/>
            <person name="Elgin S.C."/>
            <person name="Engelsen A.E."/>
            <person name="English B.E."/>
            <person name="Erb M.L."/>
            <person name="Estrada C."/>
            <person name="Filliger L.Z."/>
            <person name="Findley A.M."/>
            <person name="Forbes L."/>
            <person name="Forsyth M.H."/>
            <person name="Fox T.M."/>
            <person name="Fritz M.J."/>
            <person name="Garcia R."/>
            <person name="George Z.D."/>
            <person name="Georges A.E."/>
            <person name="Gissendanner C.R."/>
            <person name="Goff S."/>
            <person name="Goldstein R."/>
            <person name="Gordon K.C."/>
            <person name="Green R.D."/>
            <person name="Guerra S.L."/>
            <person name="Guiney-Olsen K.R."/>
            <person name="Guiza B.G."/>
            <person name="Haghighat L."/>
            <person name="Hagopian G.V."/>
            <person name="Harmon C.J."/>
            <person name="Harmson J.S."/>
            <person name="Hartzog G.A."/>
            <person name="Harvey S.E."/>
            <person name="He S."/>
            <person name="He K.J."/>
            <person name="Healy K.E."/>
            <person name="Higinbotham E.R."/>
            <person name="Hildebrandt E.N."/>
            <person name="Ho J.H."/>
            <person name="Hogan G.M."/>
            <person name="Hohenstein V.G."/>
            <person name="Holz N.A."/>
            <person name="Huang V.J."/>
            <person name="Hufford E.L."/>
            <person name="Hynes P.M."/>
            <person name="Jackson A.S."/>
            <person name="Jansen E.C."/>
            <person name="Jarvik J."/>
            <person name="Jasinto P.G."/>
            <person name="Jordan T.C."/>
            <person name="Kasza T."/>
            <person name="Katelyn M.A."/>
            <person name="Kelsey J.S."/>
            <person name="Kerrigan L.A."/>
            <person name="Khaw D."/>
            <person name="Kim J."/>
            <person name="Knutter J.Z."/>
            <person name="Ko C.C."/>
            <person name="Larkin G.V."/>
            <person name="Laroche J.R."/>
            <person name="Latif A."/>
            <person name="Leuba K.D."/>
            <person name="Leuba S.I."/>
            <person name="Lewis L.O."/>
            <person name="Loesser-Casey K.E."/>
            <person name="Long C.A."/>
            <person name="Lopez A.J."/>
            <person name="Lowery N."/>
            <person name="Lu T.Q."/>
            <person name="Mac V."/>
            <person name="Masters I.R."/>
            <person name="McCloud J.J."/>
            <person name="McDonough M.J."/>
            <person name="Medenbach A.J."/>
            <person name="Menon A."/>
            <person name="Miller R."/>
            <person name="Morgan B.K."/>
            <person name="Ng P.C."/>
            <person name="Nguyen E."/>
            <person name="Nguyen K.T."/>
            <person name="Nguyen E.T."/>
            <person name="Nicholson K.M."/>
            <person name="Parnell L.A."/>
            <person name="Peirce C.E."/>
            <person name="Perz A.M."/>
            <person name="Peterson L.J."/>
            <person name="Pferdehirt R.E."/>
            <person name="Philip S.V."/>
            <person name="Pogliano K."/>
            <person name="Pogliano J."/>
            <person name="Polley T."/>
            <person name="Puopolo E.J."/>
            <person name="Rabinowitz H.S."/>
            <person name="Resiss M.J."/>
            <person name="Rhyan C.N."/>
            <person name="Robinson Y.M."/>
            <person name="Rodriguez L.L."/>
            <person name="Rose A.C."/>
            <person name="Rubin J.D."/>
            <person name="Ruby J.A."/>
            <person name="Saha M.S."/>
            <person name="Sandoz J.W."/>
            <person name="Savitskaya J."/>
            <person name="Schipper D.J."/>
            <person name="Schnitzler C.E."/>
            <person name="Schott A.R."/>
            <person name="Segal J.B."/>
            <person name="Shaffer C.D."/>
            <person name="Sheldon K.E."/>
            <person name="Shepard E.M."/>
            <person name="Shepardson J.W."/>
            <person name="Shroff M.K."/>
            <person name="Simmons J.M."/>
            <person name="Simms E.F."/>
            <person name="Simpson B.M."/>
            <person name="Sinclair K.M."/>
            <person name="Sjoholm R.L."/>
            <person name="Slette I.J."/>
            <person name="Spaulding B.C."/>
            <person name="Straub C.L."/>
            <person name="Stukey J."/>
            <person name="Sughrue T."/>
            <person name="Tang T.Y."/>
            <person name="Tatyana L.M."/>
            <person name="Taylor S.B."/>
            <person name="Taylor B.J."/>
            <person name="Temple L.M."/>
            <person name="Thompson J.V."/>
            <person name="Tokarz M.P."/>
            <person name="Trapani S.E."/>
            <person name="Troum A.P."/>
            <person name="Tsay J."/>
            <person name="Tubbs A.T."/>
            <person name="Walton J.M."/>
            <person name="Wang D.H."/>
            <person name="Wang H."/>
            <person name="Warner J.R."/>
            <person name="Weisser E.G."/>
            <person name="Wendler S.C."/>
            <person name="Weston-Hafer K.A."/>
            <person name="Whelan H.M."/>
            <person name="Williamson K.E."/>
            <person name="Willis A.N."/>
            <person name="Wirtshafter H.S."/>
            <person name="Wong T.W."/>
            <person name="Wu P."/>
            <person name="Yang Y."/>
            <person name="Yee B.C."/>
            <person name="Zaidins D.A."/>
            <person name="Zhang B."/>
            <person name="Zuniga M.Y."/>
            <person name="Hendrix R.W."/>
            <person name="Hatfull G.F."/>
        </authorList>
    </citation>
    <scope>NUCLEOTIDE SEQUENCE</scope>
    <source>
        <tissue evidence="6">Skin</tissue>
    </source>
</reference>
<reference evidence="6" key="1">
    <citation type="submission" date="2009-06" db="EMBL/GenBank/DDBJ databases">
        <title>Cloning and prokaryotic expression of the serine protease inhibitor RCSPI2 from the skin of Chinese brown frogs, Rana chensinensis.</title>
        <authorList>
            <person name="Shang D."/>
            <person name="Zhang S."/>
            <person name="Zhang Z."/>
        </authorList>
    </citation>
    <scope>NUCLEOTIDE SEQUENCE</scope>
    <source>
        <tissue evidence="6">Skin</tissue>
    </source>
</reference>
<dbReference type="InterPro" id="IPR036880">
    <property type="entry name" value="Kunitz_BPTI_sf"/>
</dbReference>
<dbReference type="InterPro" id="IPR002223">
    <property type="entry name" value="Kunitz_BPTI"/>
</dbReference>
<evidence type="ECO:0000256" key="3">
    <source>
        <dbReference type="ARBA" id="ARBA00023157"/>
    </source>
</evidence>
<dbReference type="PROSITE" id="PS00280">
    <property type="entry name" value="BPTI_KUNITZ_1"/>
    <property type="match status" value="2"/>
</dbReference>
<feature type="domain" description="BPTI/Kunitz inhibitor" evidence="5">
    <location>
        <begin position="146"/>
        <end position="196"/>
    </location>
</feature>